<comment type="caution">
    <text evidence="1">The sequence shown here is derived from an EMBL/GenBank/DDBJ whole genome shotgun (WGS) entry which is preliminary data.</text>
</comment>
<dbReference type="InterPro" id="IPR027993">
    <property type="entry name" value="DUF4495"/>
</dbReference>
<dbReference type="PANTHER" id="PTHR33960:SF1">
    <property type="entry name" value="SIMILAR TO KIAA0825 PROTEIN"/>
    <property type="match status" value="1"/>
</dbReference>
<evidence type="ECO:0000313" key="1">
    <source>
        <dbReference type="EMBL" id="KNC30905.1"/>
    </source>
</evidence>
<keyword evidence="2" id="KW-1185">Reference proteome</keyword>
<name>A0A0L0CF90_LUCCU</name>
<dbReference type="AlphaFoldDB" id="A0A0L0CF90"/>
<dbReference type="Proteomes" id="UP000037069">
    <property type="component" value="Unassembled WGS sequence"/>
</dbReference>
<feature type="non-terminal residue" evidence="1">
    <location>
        <position position="886"/>
    </location>
</feature>
<protein>
    <submittedName>
        <fullName evidence="1">Uncharacterized protein</fullName>
    </submittedName>
</protein>
<accession>A0A0L0CF90</accession>
<dbReference type="STRING" id="7375.A0A0L0CF90"/>
<dbReference type="PANTHER" id="PTHR33960">
    <property type="entry name" value="SIMILAR TO KIAA0825 PROTEIN"/>
    <property type="match status" value="1"/>
</dbReference>
<sequence length="886" mass="100118">MEVMEEGNLMDRVPILLQRDLQYYQTHQRVLQERLCPGVVGGKLDFPRYASFAAIKIILWWEDEYFASYRKHSGLLHTEQELSEGDFSSVVVKSSDPDKFVSLVTKSADLLLEHLHVLSQESLDHADLSVLTATIGAAALVRNCLNVYLQAATTKICPPKGDEKGGALKLSLKQYSQLSEALAERLLDLHCRLLLLYIVQDADALHWEDTEPFFESERGSYCIQMWWLYMYGTKDDLWNSVPPKMAQRIFGGMLNETLSVLTVRYSQITTSLARAQLHLCDICNLLFCITELLPHVCESGEAYVGLQLNNQSVIIRDIHAKCRELFYCLLLRGAPLGVLLKVFRKGLENMEMFSSRHGLPSAWIIFALPRLFPKDQSCQWVTEFADLNTSTAVSLELKVLLSSPEADWPFLVKVLLMRDAHLTGIILRHLLKHLPSSENFKNVAKHSFIEDINESKKCEGFLCRGECFNVADLIANDLGRMIKIFEDFCYGTFVIYISDPVGQTNCQIVLSLTYLLVALGKAVDIKSCLIKSLEDVGLPGWSDCLDKRQVWNQKRPPWLEAIMHFVYPVLDCIVEMLVNAVEAGASMYQAMSLALTCVSEMWDCIPEGLYKVTSLLQDITPVTTRPLSDSVLMQVMFAALYTELIKTAEKYEKLKDEAKASICYTISEAICSIDEDDKHTDQIELFLKQAKDSIILESYGSTGRDRGGMSAVSTVKIDDIGTADSDRMSHSPPANYAMELEVGITDFIAEVLTSDVLTTDIGKQALKVCYNYLKNNKDWLMEQLGTSQKEPNPFQGVQGQNIKETKPSLLKTMFFIENTPFDQLLTGSLKIEYVTWLQTPLSLNPERAWLHLARRCDFQEDAKLTMPEVAMVASIQKIMKKRKNFG</sequence>
<evidence type="ECO:0000313" key="2">
    <source>
        <dbReference type="Proteomes" id="UP000037069"/>
    </source>
</evidence>
<dbReference type="OrthoDB" id="10007406at2759"/>
<dbReference type="OMA" id="HVCESGE"/>
<dbReference type="Pfam" id="PF14906">
    <property type="entry name" value="DUF4495"/>
    <property type="match status" value="1"/>
</dbReference>
<reference evidence="1 2" key="1">
    <citation type="journal article" date="2015" name="Nat. Commun.">
        <title>Lucilia cuprina genome unlocks parasitic fly biology to underpin future interventions.</title>
        <authorList>
            <person name="Anstead C.A."/>
            <person name="Korhonen P.K."/>
            <person name="Young N.D."/>
            <person name="Hall R.S."/>
            <person name="Jex A.R."/>
            <person name="Murali S.C."/>
            <person name="Hughes D.S."/>
            <person name="Lee S.F."/>
            <person name="Perry T."/>
            <person name="Stroehlein A.J."/>
            <person name="Ansell B.R."/>
            <person name="Breugelmans B."/>
            <person name="Hofmann A."/>
            <person name="Qu J."/>
            <person name="Dugan S."/>
            <person name="Lee S.L."/>
            <person name="Chao H."/>
            <person name="Dinh H."/>
            <person name="Han Y."/>
            <person name="Doddapaneni H.V."/>
            <person name="Worley K.C."/>
            <person name="Muzny D.M."/>
            <person name="Ioannidis P."/>
            <person name="Waterhouse R.M."/>
            <person name="Zdobnov E.M."/>
            <person name="James P.J."/>
            <person name="Bagnall N.H."/>
            <person name="Kotze A.C."/>
            <person name="Gibbs R.A."/>
            <person name="Richards S."/>
            <person name="Batterham P."/>
            <person name="Gasser R.B."/>
        </authorList>
    </citation>
    <scope>NUCLEOTIDE SEQUENCE [LARGE SCALE GENOMIC DNA]</scope>
    <source>
        <strain evidence="1 2">LS</strain>
        <tissue evidence="1">Full body</tissue>
    </source>
</reference>
<proteinExistence type="predicted"/>
<dbReference type="EMBL" id="JRES01000484">
    <property type="protein sequence ID" value="KNC30905.1"/>
    <property type="molecule type" value="Genomic_DNA"/>
</dbReference>
<organism evidence="1 2">
    <name type="scientific">Lucilia cuprina</name>
    <name type="common">Green bottle fly</name>
    <name type="synonym">Australian sheep blowfly</name>
    <dbReference type="NCBI Taxonomy" id="7375"/>
    <lineage>
        <taxon>Eukaryota</taxon>
        <taxon>Metazoa</taxon>
        <taxon>Ecdysozoa</taxon>
        <taxon>Arthropoda</taxon>
        <taxon>Hexapoda</taxon>
        <taxon>Insecta</taxon>
        <taxon>Pterygota</taxon>
        <taxon>Neoptera</taxon>
        <taxon>Endopterygota</taxon>
        <taxon>Diptera</taxon>
        <taxon>Brachycera</taxon>
        <taxon>Muscomorpha</taxon>
        <taxon>Oestroidea</taxon>
        <taxon>Calliphoridae</taxon>
        <taxon>Luciliinae</taxon>
        <taxon>Lucilia</taxon>
    </lineage>
</organism>
<gene>
    <name evidence="1" type="ORF">FF38_09281</name>
</gene>